<reference evidence="4" key="1">
    <citation type="journal article" date="2019" name="Int. J. Syst. Evol. Microbiol.">
        <title>The Global Catalogue of Microorganisms (GCM) 10K type strain sequencing project: providing services to taxonomists for standard genome sequencing and annotation.</title>
        <authorList>
            <consortium name="The Broad Institute Genomics Platform"/>
            <consortium name="The Broad Institute Genome Sequencing Center for Infectious Disease"/>
            <person name="Wu L."/>
            <person name="Ma J."/>
        </authorList>
    </citation>
    <scope>NUCLEOTIDE SEQUENCE [LARGE SCALE GENOMIC DNA]</scope>
    <source>
        <strain evidence="4">JCM 16702</strain>
    </source>
</reference>
<dbReference type="EMBL" id="BAAAZG010000010">
    <property type="protein sequence ID" value="GAA4066131.1"/>
    <property type="molecule type" value="Genomic_DNA"/>
</dbReference>
<organism evidence="3 4">
    <name type="scientific">Actinomadura miaoliensis</name>
    <dbReference type="NCBI Taxonomy" id="430685"/>
    <lineage>
        <taxon>Bacteria</taxon>
        <taxon>Bacillati</taxon>
        <taxon>Actinomycetota</taxon>
        <taxon>Actinomycetes</taxon>
        <taxon>Streptosporangiales</taxon>
        <taxon>Thermomonosporaceae</taxon>
        <taxon>Actinomadura</taxon>
    </lineage>
</organism>
<evidence type="ECO:0000313" key="3">
    <source>
        <dbReference type="EMBL" id="GAA4066131.1"/>
    </source>
</evidence>
<accession>A0ABP7VG23</accession>
<feature type="region of interest" description="Disordered" evidence="1">
    <location>
        <begin position="33"/>
        <end position="57"/>
    </location>
</feature>
<dbReference type="RefSeq" id="WP_344944291.1">
    <property type="nucleotide sequence ID" value="NZ_BAAAZG010000010.1"/>
</dbReference>
<comment type="caution">
    <text evidence="3">The sequence shown here is derived from an EMBL/GenBank/DDBJ whole genome shotgun (WGS) entry which is preliminary data.</text>
</comment>
<sequence>MTVARRPARPRLTRRRRARAWRAALAIALAAGSAGGCGGSGDDADTARAAAPRSTPSGFAAASAGRVTLAHPSGWLPVEPPEGWPFAAELRDGSRVHARVGVIRAVPRPSDADADAGVVAAAVDTALRLTVTRYDRGPRRDLRVPGARDAVRVDYTYLDGPGAGEPAKGTDVVLVYGRGESAVVRITGRPATLPPAVVDQIVGTVTVVPGPGG</sequence>
<feature type="compositionally biased region" description="Low complexity" evidence="1">
    <location>
        <begin position="47"/>
        <end position="57"/>
    </location>
</feature>
<protein>
    <recommendedName>
        <fullName evidence="5">Lipoprotein</fullName>
    </recommendedName>
</protein>
<proteinExistence type="predicted"/>
<gene>
    <name evidence="3" type="ORF">GCM10022214_20530</name>
</gene>
<keyword evidence="2" id="KW-0732">Signal</keyword>
<feature type="signal peptide" evidence="2">
    <location>
        <begin position="1"/>
        <end position="36"/>
    </location>
</feature>
<evidence type="ECO:0000313" key="4">
    <source>
        <dbReference type="Proteomes" id="UP001500683"/>
    </source>
</evidence>
<keyword evidence="4" id="KW-1185">Reference proteome</keyword>
<dbReference type="Proteomes" id="UP001500683">
    <property type="component" value="Unassembled WGS sequence"/>
</dbReference>
<evidence type="ECO:0000256" key="1">
    <source>
        <dbReference type="SAM" id="MobiDB-lite"/>
    </source>
</evidence>
<name>A0ABP7VG23_9ACTN</name>
<feature type="chain" id="PRO_5045156748" description="Lipoprotein" evidence="2">
    <location>
        <begin position="37"/>
        <end position="213"/>
    </location>
</feature>
<evidence type="ECO:0008006" key="5">
    <source>
        <dbReference type="Google" id="ProtNLM"/>
    </source>
</evidence>
<evidence type="ECO:0000256" key="2">
    <source>
        <dbReference type="SAM" id="SignalP"/>
    </source>
</evidence>